<dbReference type="Proteomes" id="UP000094463">
    <property type="component" value="Chromosome"/>
</dbReference>
<dbReference type="KEGG" id="bbev:BBEV_3034"/>
<dbReference type="InterPro" id="IPR010982">
    <property type="entry name" value="Lambda_DNA-bd_dom_sf"/>
</dbReference>
<dbReference type="PANTHER" id="PTHR46558:SF4">
    <property type="entry name" value="DNA-BIDING PHAGE PROTEIN"/>
    <property type="match status" value="1"/>
</dbReference>
<evidence type="ECO:0000313" key="4">
    <source>
        <dbReference type="Proteomes" id="UP000094463"/>
    </source>
</evidence>
<dbReference type="InterPro" id="IPR001387">
    <property type="entry name" value="Cro/C1-type_HTH"/>
</dbReference>
<proteinExistence type="predicted"/>
<dbReference type="PANTHER" id="PTHR46558">
    <property type="entry name" value="TRACRIPTIONAL REGULATORY PROTEIN-RELATED-RELATED"/>
    <property type="match status" value="1"/>
</dbReference>
<keyword evidence="1" id="KW-0238">DNA-binding</keyword>
<protein>
    <submittedName>
        <fullName evidence="3">Transcriptional regulator, Cro/CI family</fullName>
    </submittedName>
</protein>
<dbReference type="CDD" id="cd00093">
    <property type="entry name" value="HTH_XRE"/>
    <property type="match status" value="1"/>
</dbReference>
<dbReference type="AlphaFoldDB" id="A0A1D7QZA3"/>
<dbReference type="STRING" id="632773.BBEV_3034"/>
<dbReference type="GO" id="GO:0003677">
    <property type="term" value="F:DNA binding"/>
    <property type="evidence" value="ECO:0007669"/>
    <property type="project" value="UniProtKB-KW"/>
</dbReference>
<feature type="domain" description="HTH cro/C1-type" evidence="2">
    <location>
        <begin position="5"/>
        <end position="59"/>
    </location>
</feature>
<evidence type="ECO:0000259" key="2">
    <source>
        <dbReference type="PROSITE" id="PS50943"/>
    </source>
</evidence>
<name>A0A1D7QZA3_9BACI</name>
<dbReference type="EMBL" id="CP012502">
    <property type="protein sequence ID" value="AOM84352.1"/>
    <property type="molecule type" value="Genomic_DNA"/>
</dbReference>
<accession>A0A1D7QZA3</accession>
<dbReference type="SUPFAM" id="SSF47413">
    <property type="entry name" value="lambda repressor-like DNA-binding domains"/>
    <property type="match status" value="1"/>
</dbReference>
<dbReference type="PROSITE" id="PS50943">
    <property type="entry name" value="HTH_CROC1"/>
    <property type="match status" value="1"/>
</dbReference>
<dbReference type="OrthoDB" id="6386941at2"/>
<evidence type="ECO:0000256" key="1">
    <source>
        <dbReference type="ARBA" id="ARBA00023125"/>
    </source>
</evidence>
<keyword evidence="4" id="KW-1185">Reference proteome</keyword>
<dbReference type="Pfam" id="PF01381">
    <property type="entry name" value="HTH_3"/>
    <property type="match status" value="1"/>
</dbReference>
<dbReference type="SMART" id="SM00530">
    <property type="entry name" value="HTH_XRE"/>
    <property type="match status" value="1"/>
</dbReference>
<reference evidence="3 4" key="1">
    <citation type="submission" date="2015-08" db="EMBL/GenBank/DDBJ databases">
        <title>The complete genome sequence of Bacillus beveridgei MLTeJB.</title>
        <authorList>
            <person name="Hanson T.E."/>
            <person name="Mesa C."/>
            <person name="Basesman S.M."/>
            <person name="Oremland R.S."/>
        </authorList>
    </citation>
    <scope>NUCLEOTIDE SEQUENCE [LARGE SCALE GENOMIC DNA]</scope>
    <source>
        <strain evidence="3 4">MLTeJB</strain>
    </source>
</reference>
<dbReference type="Gene3D" id="1.10.260.40">
    <property type="entry name" value="lambda repressor-like DNA-binding domains"/>
    <property type="match status" value="1"/>
</dbReference>
<gene>
    <name evidence="3" type="ORF">BBEV_3034</name>
</gene>
<dbReference type="RefSeq" id="WP_069366240.1">
    <property type="nucleotide sequence ID" value="NZ_CP012502.1"/>
</dbReference>
<organism evidence="3 4">
    <name type="scientific">Salisediminibacterium beveridgei</name>
    <dbReference type="NCBI Taxonomy" id="632773"/>
    <lineage>
        <taxon>Bacteria</taxon>
        <taxon>Bacillati</taxon>
        <taxon>Bacillota</taxon>
        <taxon>Bacilli</taxon>
        <taxon>Bacillales</taxon>
        <taxon>Bacillaceae</taxon>
        <taxon>Salisediminibacterium</taxon>
    </lineage>
</organism>
<sequence length="78" mass="9335">MKNNIKVYRLQYNMTQKELADQVHVSSRTIISLEKGKYKPSLMLAYRIACFFEVTIEELFCLQENKELEDLHDEHIQQ</sequence>
<evidence type="ECO:0000313" key="3">
    <source>
        <dbReference type="EMBL" id="AOM84352.1"/>
    </source>
</evidence>